<feature type="signal peptide" evidence="1">
    <location>
        <begin position="1"/>
        <end position="18"/>
    </location>
</feature>
<proteinExistence type="predicted"/>
<sequence>MIMRLLSLHLSTKSYVMLLSILLMSEFQVHIPGRTFTRLLLSLAFDTTRHARNSVVPSPLREVIDTSIVDLALFRHHHRPRHRHRT</sequence>
<comment type="caution">
    <text evidence="2">The sequence shown here is derived from an EMBL/GenBank/DDBJ whole genome shotgun (WGS) entry which is preliminary data.</text>
</comment>
<feature type="non-terminal residue" evidence="2">
    <location>
        <position position="86"/>
    </location>
</feature>
<evidence type="ECO:0000313" key="2">
    <source>
        <dbReference type="EMBL" id="KAK6984549.1"/>
    </source>
</evidence>
<dbReference type="AlphaFoldDB" id="A0AAV9ZK18"/>
<evidence type="ECO:0000313" key="3">
    <source>
        <dbReference type="Proteomes" id="UP001362999"/>
    </source>
</evidence>
<protein>
    <recommendedName>
        <fullName evidence="4">Secreted protein</fullName>
    </recommendedName>
</protein>
<name>A0AAV9ZK18_9AGAR</name>
<feature type="chain" id="PRO_5043821816" description="Secreted protein" evidence="1">
    <location>
        <begin position="19"/>
        <end position="86"/>
    </location>
</feature>
<evidence type="ECO:0000256" key="1">
    <source>
        <dbReference type="SAM" id="SignalP"/>
    </source>
</evidence>
<accession>A0AAV9ZK18</accession>
<dbReference type="Proteomes" id="UP001362999">
    <property type="component" value="Unassembled WGS sequence"/>
</dbReference>
<organism evidence="2 3">
    <name type="scientific">Favolaschia claudopus</name>
    <dbReference type="NCBI Taxonomy" id="2862362"/>
    <lineage>
        <taxon>Eukaryota</taxon>
        <taxon>Fungi</taxon>
        <taxon>Dikarya</taxon>
        <taxon>Basidiomycota</taxon>
        <taxon>Agaricomycotina</taxon>
        <taxon>Agaricomycetes</taxon>
        <taxon>Agaricomycetidae</taxon>
        <taxon>Agaricales</taxon>
        <taxon>Marasmiineae</taxon>
        <taxon>Mycenaceae</taxon>
        <taxon>Favolaschia</taxon>
    </lineage>
</organism>
<gene>
    <name evidence="2" type="ORF">R3P38DRAFT_3103987</name>
</gene>
<keyword evidence="1" id="KW-0732">Signal</keyword>
<evidence type="ECO:0008006" key="4">
    <source>
        <dbReference type="Google" id="ProtNLM"/>
    </source>
</evidence>
<reference evidence="2 3" key="1">
    <citation type="journal article" date="2024" name="J Genomics">
        <title>Draft genome sequencing and assembly of Favolaschia claudopus CIRM-BRFM 2984 isolated from oak limbs.</title>
        <authorList>
            <person name="Navarro D."/>
            <person name="Drula E."/>
            <person name="Chaduli D."/>
            <person name="Cazenave R."/>
            <person name="Ahrendt S."/>
            <person name="Wang J."/>
            <person name="Lipzen A."/>
            <person name="Daum C."/>
            <person name="Barry K."/>
            <person name="Grigoriev I.V."/>
            <person name="Favel A."/>
            <person name="Rosso M.N."/>
            <person name="Martin F."/>
        </authorList>
    </citation>
    <scope>NUCLEOTIDE SEQUENCE [LARGE SCALE GENOMIC DNA]</scope>
    <source>
        <strain evidence="2 3">CIRM-BRFM 2984</strain>
    </source>
</reference>
<dbReference type="EMBL" id="JAWWNJ010000136">
    <property type="protein sequence ID" value="KAK6984549.1"/>
    <property type="molecule type" value="Genomic_DNA"/>
</dbReference>
<keyword evidence="3" id="KW-1185">Reference proteome</keyword>